<dbReference type="Gene3D" id="3.40.50.300">
    <property type="entry name" value="P-loop containing nucleotide triphosphate hydrolases"/>
    <property type="match status" value="1"/>
</dbReference>
<dbReference type="InterPro" id="IPR050311">
    <property type="entry name" value="ORC1/CDC6"/>
</dbReference>
<feature type="compositionally biased region" description="Low complexity" evidence="3">
    <location>
        <begin position="60"/>
        <end position="70"/>
    </location>
</feature>
<gene>
    <name evidence="5" type="ORF">PCOR1329_LOCUS21169</name>
</gene>
<feature type="domain" description="AAA+ ATPase" evidence="4">
    <location>
        <begin position="103"/>
        <end position="257"/>
    </location>
</feature>
<dbReference type="SMART" id="SM00382">
    <property type="entry name" value="AAA"/>
    <property type="match status" value="1"/>
</dbReference>
<feature type="region of interest" description="Disordered" evidence="3">
    <location>
        <begin position="438"/>
        <end position="460"/>
    </location>
</feature>
<name>A0ABN9RMR8_9DINO</name>
<keyword evidence="6" id="KW-1185">Reference proteome</keyword>
<dbReference type="Proteomes" id="UP001189429">
    <property type="component" value="Unassembled WGS sequence"/>
</dbReference>
<dbReference type="InterPro" id="IPR036388">
    <property type="entry name" value="WH-like_DNA-bd_sf"/>
</dbReference>
<evidence type="ECO:0000256" key="3">
    <source>
        <dbReference type="SAM" id="MobiDB-lite"/>
    </source>
</evidence>
<evidence type="ECO:0000256" key="1">
    <source>
        <dbReference type="ARBA" id="ARBA00006184"/>
    </source>
</evidence>
<proteinExistence type="inferred from homology"/>
<dbReference type="Pfam" id="PF13401">
    <property type="entry name" value="AAA_22"/>
    <property type="match status" value="1"/>
</dbReference>
<evidence type="ECO:0000256" key="2">
    <source>
        <dbReference type="ARBA" id="ARBA00022705"/>
    </source>
</evidence>
<dbReference type="InterPro" id="IPR003593">
    <property type="entry name" value="AAA+_ATPase"/>
</dbReference>
<dbReference type="PANTHER" id="PTHR10763">
    <property type="entry name" value="CELL DIVISION CONTROL PROTEIN 6-RELATED"/>
    <property type="match status" value="1"/>
</dbReference>
<evidence type="ECO:0000313" key="5">
    <source>
        <dbReference type="EMBL" id="CAK0819089.1"/>
    </source>
</evidence>
<feature type="compositionally biased region" description="Gly residues" evidence="3">
    <location>
        <begin position="442"/>
        <end position="455"/>
    </location>
</feature>
<dbReference type="SUPFAM" id="SSF52540">
    <property type="entry name" value="P-loop containing nucleoside triphosphate hydrolases"/>
    <property type="match status" value="1"/>
</dbReference>
<dbReference type="EMBL" id="CAUYUJ010006936">
    <property type="protein sequence ID" value="CAK0819089.1"/>
    <property type="molecule type" value="Genomic_DNA"/>
</dbReference>
<evidence type="ECO:0000313" key="6">
    <source>
        <dbReference type="Proteomes" id="UP001189429"/>
    </source>
</evidence>
<evidence type="ECO:0000259" key="4">
    <source>
        <dbReference type="SMART" id="SM00382"/>
    </source>
</evidence>
<feature type="compositionally biased region" description="Basic and acidic residues" evidence="3">
    <location>
        <begin position="28"/>
        <end position="37"/>
    </location>
</feature>
<comment type="caution">
    <text evidence="5">The sequence shown here is derived from an EMBL/GenBank/DDBJ whole genome shotgun (WGS) entry which is preliminary data.</text>
</comment>
<keyword evidence="2" id="KW-0235">DNA replication</keyword>
<feature type="region of interest" description="Disordered" evidence="3">
    <location>
        <begin position="28"/>
        <end position="73"/>
    </location>
</feature>
<sequence>MALCAHDVNLGMPEDALTPVRKRRRLCRIDSGEKENRPALANAPATSRVEAEQPPRRAPPGRQQPPQASPKAFPKEYPLIARERECAQLDAFIDRCLAGGPSNGGCLYVSGGPGTGKTCSARAAAAARQSRSPETQIIEVNCMNLQQRTTAGLFRHLEEAAGVRRHTRSGTAAEAAAALGQLGSKVVVIVDEVDQLVGTTARLRAAGLRSLGSLASLPLLPGAPALALVTIANAVGLFSQDAELARLCEPLLFKPYEAGQLRSIAQSRLAEVLPLAHGAPAAGSAASAHPLAGALGVGSLAMEVKLRQVAKNSGDCRQVMHVCESAVLEQQAAREEAAAASEGGEACSSAAGKLTAIRGSGPAPTKRDPLASVEFLPLEQQVLLLALTGAKSEAVRVAEVCQRYKALSQRLHQPLDLAKEEVREALLALEQQGLLSLRAPRRGGGGRGGGGGGGRAAPARAPAQGDWVAELAVVQAVVRERIFQANSTLERCMQQ</sequence>
<accession>A0ABN9RMR8</accession>
<dbReference type="InterPro" id="IPR049945">
    <property type="entry name" value="AAA_22"/>
</dbReference>
<dbReference type="Gene3D" id="1.10.10.10">
    <property type="entry name" value="Winged helix-like DNA-binding domain superfamily/Winged helix DNA-binding domain"/>
    <property type="match status" value="1"/>
</dbReference>
<comment type="similarity">
    <text evidence="1">Belongs to the CDC6/cdc18 family.</text>
</comment>
<protein>
    <recommendedName>
        <fullName evidence="4">AAA+ ATPase domain-containing protein</fullName>
    </recommendedName>
</protein>
<dbReference type="Gene3D" id="1.10.8.60">
    <property type="match status" value="1"/>
</dbReference>
<dbReference type="PANTHER" id="PTHR10763:SF26">
    <property type="entry name" value="CELL DIVISION CONTROL PROTEIN 6 HOMOLOG"/>
    <property type="match status" value="1"/>
</dbReference>
<reference evidence="5" key="1">
    <citation type="submission" date="2023-10" db="EMBL/GenBank/DDBJ databases">
        <authorList>
            <person name="Chen Y."/>
            <person name="Shah S."/>
            <person name="Dougan E. K."/>
            <person name="Thang M."/>
            <person name="Chan C."/>
        </authorList>
    </citation>
    <scope>NUCLEOTIDE SEQUENCE [LARGE SCALE GENOMIC DNA]</scope>
</reference>
<dbReference type="InterPro" id="IPR027417">
    <property type="entry name" value="P-loop_NTPase"/>
</dbReference>
<organism evidence="5 6">
    <name type="scientific">Prorocentrum cordatum</name>
    <dbReference type="NCBI Taxonomy" id="2364126"/>
    <lineage>
        <taxon>Eukaryota</taxon>
        <taxon>Sar</taxon>
        <taxon>Alveolata</taxon>
        <taxon>Dinophyceae</taxon>
        <taxon>Prorocentrales</taxon>
        <taxon>Prorocentraceae</taxon>
        <taxon>Prorocentrum</taxon>
    </lineage>
</organism>